<comment type="caution">
    <text evidence="8">The sequence shown here is derived from an EMBL/GenBank/DDBJ whole genome shotgun (WGS) entry which is preliminary data.</text>
</comment>
<dbReference type="InterPro" id="IPR014284">
    <property type="entry name" value="RNA_pol_sigma-70_dom"/>
</dbReference>
<dbReference type="InterPro" id="IPR013324">
    <property type="entry name" value="RNA_pol_sigma_r3/r4-like"/>
</dbReference>
<dbReference type="GO" id="GO:0006352">
    <property type="term" value="P:DNA-templated transcription initiation"/>
    <property type="evidence" value="ECO:0007669"/>
    <property type="project" value="InterPro"/>
</dbReference>
<keyword evidence="2" id="KW-0805">Transcription regulation</keyword>
<feature type="region of interest" description="Disordered" evidence="5">
    <location>
        <begin position="80"/>
        <end position="108"/>
    </location>
</feature>
<dbReference type="AlphaFoldDB" id="A0A7K0CEU3"/>
<comment type="similarity">
    <text evidence="1">Belongs to the sigma-70 factor family. ECF subfamily.</text>
</comment>
<dbReference type="SUPFAM" id="SSF88659">
    <property type="entry name" value="Sigma3 and sigma4 domains of RNA polymerase sigma factors"/>
    <property type="match status" value="1"/>
</dbReference>
<dbReference type="RefSeq" id="WP_153451331.1">
    <property type="nucleotide sequence ID" value="NZ_WEGJ01000005.1"/>
</dbReference>
<evidence type="ECO:0000256" key="3">
    <source>
        <dbReference type="ARBA" id="ARBA00023082"/>
    </source>
</evidence>
<dbReference type="Pfam" id="PF08281">
    <property type="entry name" value="Sigma70_r4_2"/>
    <property type="match status" value="1"/>
</dbReference>
<reference evidence="8 9" key="1">
    <citation type="submission" date="2019-10" db="EMBL/GenBank/DDBJ databases">
        <title>Streptomyces smaragdinus sp. nov. and Streptomyces fabii sp. nov., isolated from the gut of fungus growing-termite Macrotermes natalensis.</title>
        <authorList>
            <person name="Schwitalla J."/>
            <person name="Benndorf R."/>
            <person name="Martin K."/>
            <person name="De Beer W."/>
            <person name="Kaster A.-K."/>
            <person name="Vollmers J."/>
            <person name="Poulsen M."/>
            <person name="Beemelmanns C."/>
        </authorList>
    </citation>
    <scope>NUCLEOTIDE SEQUENCE [LARGE SCALE GENOMIC DNA]</scope>
    <source>
        <strain evidence="8 9">RB5</strain>
    </source>
</reference>
<dbReference type="Gene3D" id="1.10.1740.10">
    <property type="match status" value="1"/>
</dbReference>
<dbReference type="InterPro" id="IPR052704">
    <property type="entry name" value="ECF_Sigma-70_Domain"/>
</dbReference>
<evidence type="ECO:0000313" key="8">
    <source>
        <dbReference type="EMBL" id="MQY11988.1"/>
    </source>
</evidence>
<dbReference type="PANTHER" id="PTHR30173">
    <property type="entry name" value="SIGMA 19 FACTOR"/>
    <property type="match status" value="1"/>
</dbReference>
<evidence type="ECO:0000259" key="7">
    <source>
        <dbReference type="Pfam" id="PF08281"/>
    </source>
</evidence>
<dbReference type="GO" id="GO:0016987">
    <property type="term" value="F:sigma factor activity"/>
    <property type="evidence" value="ECO:0007669"/>
    <property type="project" value="UniProtKB-KW"/>
</dbReference>
<accession>A0A7K0CEU3</accession>
<evidence type="ECO:0000256" key="2">
    <source>
        <dbReference type="ARBA" id="ARBA00023015"/>
    </source>
</evidence>
<evidence type="ECO:0000256" key="5">
    <source>
        <dbReference type="SAM" id="MobiDB-lite"/>
    </source>
</evidence>
<keyword evidence="9" id="KW-1185">Reference proteome</keyword>
<dbReference type="OrthoDB" id="3211555at2"/>
<dbReference type="GO" id="GO:0003677">
    <property type="term" value="F:DNA binding"/>
    <property type="evidence" value="ECO:0007669"/>
    <property type="project" value="InterPro"/>
</dbReference>
<dbReference type="NCBIfam" id="TIGR02937">
    <property type="entry name" value="sigma70-ECF"/>
    <property type="match status" value="1"/>
</dbReference>
<dbReference type="PANTHER" id="PTHR30173:SF36">
    <property type="entry name" value="ECF RNA POLYMERASE SIGMA FACTOR SIGJ"/>
    <property type="match status" value="1"/>
</dbReference>
<keyword evidence="4" id="KW-0804">Transcription</keyword>
<dbReference type="Gene3D" id="1.10.10.10">
    <property type="entry name" value="Winged helix-like DNA-binding domain superfamily/Winged helix DNA-binding domain"/>
    <property type="match status" value="1"/>
</dbReference>
<name>A0A7K0CEU3_9ACTN</name>
<keyword evidence="3" id="KW-0731">Sigma factor</keyword>
<protein>
    <submittedName>
        <fullName evidence="8">ECF RNA polymerase sigma factor SigJ</fullName>
    </submittedName>
</protein>
<feature type="domain" description="RNA polymerase sigma-70 region 2" evidence="6">
    <location>
        <begin position="19"/>
        <end position="83"/>
    </location>
</feature>
<dbReference type="InterPro" id="IPR013325">
    <property type="entry name" value="RNA_pol_sigma_r2"/>
</dbReference>
<dbReference type="InterPro" id="IPR036388">
    <property type="entry name" value="WH-like_DNA-bd_sf"/>
</dbReference>
<gene>
    <name evidence="8" type="primary">sigJ_4</name>
    <name evidence="8" type="ORF">SRB5_21160</name>
</gene>
<evidence type="ECO:0000256" key="1">
    <source>
        <dbReference type="ARBA" id="ARBA00010641"/>
    </source>
</evidence>
<evidence type="ECO:0000256" key="4">
    <source>
        <dbReference type="ARBA" id="ARBA00023163"/>
    </source>
</evidence>
<dbReference type="InterPro" id="IPR007627">
    <property type="entry name" value="RNA_pol_sigma70_r2"/>
</dbReference>
<dbReference type="Pfam" id="PF04542">
    <property type="entry name" value="Sigma70_r2"/>
    <property type="match status" value="1"/>
</dbReference>
<dbReference type="Proteomes" id="UP000466345">
    <property type="component" value="Unassembled WGS sequence"/>
</dbReference>
<organism evidence="8 9">
    <name type="scientific">Streptomyces smaragdinus</name>
    <dbReference type="NCBI Taxonomy" id="2585196"/>
    <lineage>
        <taxon>Bacteria</taxon>
        <taxon>Bacillati</taxon>
        <taxon>Actinomycetota</taxon>
        <taxon>Actinomycetes</taxon>
        <taxon>Kitasatosporales</taxon>
        <taxon>Streptomycetaceae</taxon>
        <taxon>Streptomyces</taxon>
    </lineage>
</organism>
<feature type="domain" description="RNA polymerase sigma factor 70 region 4 type 2" evidence="7">
    <location>
        <begin position="116"/>
        <end position="167"/>
    </location>
</feature>
<dbReference type="EMBL" id="WEGJ01000005">
    <property type="protein sequence ID" value="MQY11988.1"/>
    <property type="molecule type" value="Genomic_DNA"/>
</dbReference>
<sequence>MTTDTMTDRSQADHGAEVFTAAAPRLLAIGTRVLRDPGEAEDVVQEAWLRWARTDRSAVRNPSAFLALTTSRLALNVVQSAHRRRETPAGPWLPERTDDTAGPETTAERRDEVDAALRMLLERLTATEQAVYLLRTAFGHPYSRLARLLGLSEGYARQVLLRARGHLAGPRRHAVDALAHRRLVRAFLAAAHTGDLDGLEELLVAGCQRTSLEAA</sequence>
<dbReference type="SUPFAM" id="SSF88946">
    <property type="entry name" value="Sigma2 domain of RNA polymerase sigma factors"/>
    <property type="match status" value="1"/>
</dbReference>
<evidence type="ECO:0000259" key="6">
    <source>
        <dbReference type="Pfam" id="PF04542"/>
    </source>
</evidence>
<evidence type="ECO:0000313" key="9">
    <source>
        <dbReference type="Proteomes" id="UP000466345"/>
    </source>
</evidence>
<dbReference type="InterPro" id="IPR013249">
    <property type="entry name" value="RNA_pol_sigma70_r4_t2"/>
</dbReference>
<proteinExistence type="inferred from homology"/>